<dbReference type="InterPro" id="IPR008160">
    <property type="entry name" value="Collagen"/>
</dbReference>
<feature type="region of interest" description="Disordered" evidence="1">
    <location>
        <begin position="120"/>
        <end position="216"/>
    </location>
</feature>
<accession>A0AAD7SMP5</accession>
<dbReference type="AlphaFoldDB" id="A0AAD7SMP5"/>
<sequence length="300" mass="31335">MTLAAVSGLREATRPLATAPPPGPTGGRQGVPLTRAPAALWPGMPQPTLSDMKRARLDGMVTRALSAWTASLVFLVLKEVRDQLDRKEIRATKEMLGPGDSQPKAAPQMVFPRFDHGFLSADPPNFQRRILKGDQGQAGKDGPRGPPGEPGVPGRDGMEGPRGLPGKHGEGGEQGFPGPLGPPGSKGEQGVPGIQGNRGMDGFPGLKGDKGDVGEMGPQGEMGVPGEKGATGSSEVIDFSGKLQEAFQAIHTISVSGPPGLPGPQGPLESKVQRESWACLGRPESMEKRVPREILVILVL</sequence>
<reference evidence="2" key="1">
    <citation type="journal article" date="2023" name="Science">
        <title>Genome structures resolve the early diversification of teleost fishes.</title>
        <authorList>
            <person name="Parey E."/>
            <person name="Louis A."/>
            <person name="Montfort J."/>
            <person name="Bouchez O."/>
            <person name="Roques C."/>
            <person name="Iampietro C."/>
            <person name="Lluch J."/>
            <person name="Castinel A."/>
            <person name="Donnadieu C."/>
            <person name="Desvignes T."/>
            <person name="Floi Bucao C."/>
            <person name="Jouanno E."/>
            <person name="Wen M."/>
            <person name="Mejri S."/>
            <person name="Dirks R."/>
            <person name="Jansen H."/>
            <person name="Henkel C."/>
            <person name="Chen W.J."/>
            <person name="Zahm M."/>
            <person name="Cabau C."/>
            <person name="Klopp C."/>
            <person name="Thompson A.W."/>
            <person name="Robinson-Rechavi M."/>
            <person name="Braasch I."/>
            <person name="Lecointre G."/>
            <person name="Bobe J."/>
            <person name="Postlethwait J.H."/>
            <person name="Berthelot C."/>
            <person name="Roest Crollius H."/>
            <person name="Guiguen Y."/>
        </authorList>
    </citation>
    <scope>NUCLEOTIDE SEQUENCE</scope>
    <source>
        <strain evidence="2">NC1722</strain>
    </source>
</reference>
<name>A0AAD7SMP5_9TELE</name>
<evidence type="ECO:0000313" key="2">
    <source>
        <dbReference type="EMBL" id="KAJ8405512.1"/>
    </source>
</evidence>
<dbReference type="InterPro" id="IPR050938">
    <property type="entry name" value="Collagen_Structural_Proteins"/>
</dbReference>
<dbReference type="PANTHER" id="PTHR37456">
    <property type="entry name" value="SI:CH211-266K2.1"/>
    <property type="match status" value="1"/>
</dbReference>
<comment type="caution">
    <text evidence="2">The sequence shown here is derived from an EMBL/GenBank/DDBJ whole genome shotgun (WGS) entry which is preliminary data.</text>
</comment>
<dbReference type="Pfam" id="PF01391">
    <property type="entry name" value="Collagen"/>
    <property type="match status" value="1"/>
</dbReference>
<protein>
    <submittedName>
        <fullName evidence="2">Uncharacterized protein</fullName>
    </submittedName>
</protein>
<evidence type="ECO:0000313" key="3">
    <source>
        <dbReference type="Proteomes" id="UP001221898"/>
    </source>
</evidence>
<keyword evidence="3" id="KW-1185">Reference proteome</keyword>
<dbReference type="EMBL" id="JAINUG010000048">
    <property type="protein sequence ID" value="KAJ8405512.1"/>
    <property type="molecule type" value="Genomic_DNA"/>
</dbReference>
<proteinExistence type="predicted"/>
<gene>
    <name evidence="2" type="ORF">AAFF_G00319850</name>
</gene>
<feature type="region of interest" description="Disordered" evidence="1">
    <location>
        <begin position="1"/>
        <end position="45"/>
    </location>
</feature>
<dbReference type="Proteomes" id="UP001221898">
    <property type="component" value="Unassembled WGS sequence"/>
</dbReference>
<organism evidence="2 3">
    <name type="scientific">Aldrovandia affinis</name>
    <dbReference type="NCBI Taxonomy" id="143900"/>
    <lineage>
        <taxon>Eukaryota</taxon>
        <taxon>Metazoa</taxon>
        <taxon>Chordata</taxon>
        <taxon>Craniata</taxon>
        <taxon>Vertebrata</taxon>
        <taxon>Euteleostomi</taxon>
        <taxon>Actinopterygii</taxon>
        <taxon>Neopterygii</taxon>
        <taxon>Teleostei</taxon>
        <taxon>Notacanthiformes</taxon>
        <taxon>Halosauridae</taxon>
        <taxon>Aldrovandia</taxon>
    </lineage>
</organism>
<dbReference type="PANTHER" id="PTHR37456:SF4">
    <property type="entry name" value="COLLAGEN ALPHA-1(XXIII) CHAIN"/>
    <property type="match status" value="1"/>
</dbReference>
<evidence type="ECO:0000256" key="1">
    <source>
        <dbReference type="SAM" id="MobiDB-lite"/>
    </source>
</evidence>